<dbReference type="RefSeq" id="WP_324277100.1">
    <property type="nucleotide sequence ID" value="NZ_CP141261.1"/>
</dbReference>
<dbReference type="InterPro" id="IPR000089">
    <property type="entry name" value="Biotin_lipoyl"/>
</dbReference>
<sequence>MEGCRHRDPRPDRPGRPRPCPRAHRRRARPPGGGAPARLARGRLPARGTISPAEIAEGTHLPAGTPLGLVRSRRDEVHVSAAYDGVLAEWLVHEGDLVDAGDPIARLYPEVSA</sequence>
<dbReference type="Gene3D" id="2.40.50.100">
    <property type="match status" value="1"/>
</dbReference>
<dbReference type="Proteomes" id="UP001324287">
    <property type="component" value="Chromosome"/>
</dbReference>
<dbReference type="SUPFAM" id="SSF51230">
    <property type="entry name" value="Single hybrid motif"/>
    <property type="match status" value="1"/>
</dbReference>
<protein>
    <submittedName>
        <fullName evidence="3">Biotin/lipoyl-containing protein</fullName>
    </submittedName>
</protein>
<feature type="domain" description="Lipoyl-binding" evidence="2">
    <location>
        <begin position="48"/>
        <end position="107"/>
    </location>
</feature>
<evidence type="ECO:0000259" key="2">
    <source>
        <dbReference type="Pfam" id="PF00364"/>
    </source>
</evidence>
<dbReference type="EMBL" id="CP141261">
    <property type="protein sequence ID" value="WRL65782.1"/>
    <property type="molecule type" value="Genomic_DNA"/>
</dbReference>
<name>A0ABZ1B4Q6_9ACTN</name>
<feature type="compositionally biased region" description="Low complexity" evidence="1">
    <location>
        <begin position="36"/>
        <end position="47"/>
    </location>
</feature>
<dbReference type="InterPro" id="IPR011053">
    <property type="entry name" value="Single_hybrid_motif"/>
</dbReference>
<keyword evidence="4" id="KW-1185">Reference proteome</keyword>
<feature type="compositionally biased region" description="Basic residues" evidence="1">
    <location>
        <begin position="19"/>
        <end position="29"/>
    </location>
</feature>
<evidence type="ECO:0000256" key="1">
    <source>
        <dbReference type="SAM" id="MobiDB-lite"/>
    </source>
</evidence>
<gene>
    <name evidence="3" type="ORF">U6N30_09530</name>
</gene>
<organism evidence="3 4">
    <name type="scientific">Blastococcus brunescens</name>
    <dbReference type="NCBI Taxonomy" id="1564165"/>
    <lineage>
        <taxon>Bacteria</taxon>
        <taxon>Bacillati</taxon>
        <taxon>Actinomycetota</taxon>
        <taxon>Actinomycetes</taxon>
        <taxon>Geodermatophilales</taxon>
        <taxon>Geodermatophilaceae</taxon>
        <taxon>Blastococcus</taxon>
    </lineage>
</organism>
<reference evidence="3 4" key="1">
    <citation type="submission" date="2023-12" db="EMBL/GenBank/DDBJ databases">
        <title>Blastococcus brunescens sp. nov., an actonobacterium isolated from sandstone collected in sahara desert.</title>
        <authorList>
            <person name="Gtari M."/>
            <person name="Ghodhbane F."/>
        </authorList>
    </citation>
    <scope>NUCLEOTIDE SEQUENCE [LARGE SCALE GENOMIC DNA]</scope>
    <source>
        <strain evidence="3 4">BMG 8361</strain>
    </source>
</reference>
<evidence type="ECO:0000313" key="4">
    <source>
        <dbReference type="Proteomes" id="UP001324287"/>
    </source>
</evidence>
<feature type="compositionally biased region" description="Basic and acidic residues" evidence="1">
    <location>
        <begin position="1"/>
        <end position="15"/>
    </location>
</feature>
<proteinExistence type="predicted"/>
<dbReference type="Pfam" id="PF00364">
    <property type="entry name" value="Biotin_lipoyl"/>
    <property type="match status" value="1"/>
</dbReference>
<feature type="region of interest" description="Disordered" evidence="1">
    <location>
        <begin position="1"/>
        <end position="47"/>
    </location>
</feature>
<evidence type="ECO:0000313" key="3">
    <source>
        <dbReference type="EMBL" id="WRL65782.1"/>
    </source>
</evidence>
<accession>A0ABZ1B4Q6</accession>